<name>A0A502CNM3_9MICO</name>
<gene>
    <name evidence="2" type="ORF">EAH86_18270</name>
</gene>
<dbReference type="RefSeq" id="WP_140743415.1">
    <property type="nucleotide sequence ID" value="NZ_RCZM01000007.1"/>
</dbReference>
<comment type="caution">
    <text evidence="2">The sequence shown here is derived from an EMBL/GenBank/DDBJ whole genome shotgun (WGS) entry which is preliminary data.</text>
</comment>
<feature type="region of interest" description="Disordered" evidence="1">
    <location>
        <begin position="23"/>
        <end position="44"/>
    </location>
</feature>
<protein>
    <submittedName>
        <fullName evidence="2">Glycosyltransferase family 1 protein</fullName>
    </submittedName>
</protein>
<proteinExistence type="predicted"/>
<accession>A0A502CNM3</accession>
<dbReference type="Proteomes" id="UP000317722">
    <property type="component" value="Unassembled WGS sequence"/>
</dbReference>
<dbReference type="OrthoDB" id="3287135at2"/>
<dbReference type="SUPFAM" id="SSF53756">
    <property type="entry name" value="UDP-Glycosyltransferase/glycogen phosphorylase"/>
    <property type="match status" value="1"/>
</dbReference>
<keyword evidence="3" id="KW-1185">Reference proteome</keyword>
<dbReference type="GO" id="GO:0016740">
    <property type="term" value="F:transferase activity"/>
    <property type="evidence" value="ECO:0007669"/>
    <property type="project" value="UniProtKB-KW"/>
</dbReference>
<keyword evidence="2" id="KW-0808">Transferase</keyword>
<reference evidence="2 3" key="1">
    <citation type="journal article" date="2019" name="Environ. Microbiol.">
        <title>Species interactions and distinct microbial communities in high Arctic permafrost affected cryosols are associated with the CH4 and CO2 gas fluxes.</title>
        <authorList>
            <person name="Altshuler I."/>
            <person name="Hamel J."/>
            <person name="Turney S."/>
            <person name="Magnuson E."/>
            <person name="Levesque R."/>
            <person name="Greer C."/>
            <person name="Whyte L.G."/>
        </authorList>
    </citation>
    <scope>NUCLEOTIDE SEQUENCE [LARGE SCALE GENOMIC DNA]</scope>
    <source>
        <strain evidence="2 3">S9.3A</strain>
    </source>
</reference>
<evidence type="ECO:0000313" key="2">
    <source>
        <dbReference type="EMBL" id="TPG13291.1"/>
    </source>
</evidence>
<organism evidence="2 3">
    <name type="scientific">Pedococcus bigeumensis</name>
    <dbReference type="NCBI Taxonomy" id="433644"/>
    <lineage>
        <taxon>Bacteria</taxon>
        <taxon>Bacillati</taxon>
        <taxon>Actinomycetota</taxon>
        <taxon>Actinomycetes</taxon>
        <taxon>Micrococcales</taxon>
        <taxon>Intrasporangiaceae</taxon>
        <taxon>Pedococcus</taxon>
    </lineage>
</organism>
<dbReference type="Gene3D" id="3.40.50.2000">
    <property type="entry name" value="Glycogen Phosphorylase B"/>
    <property type="match status" value="1"/>
</dbReference>
<evidence type="ECO:0000256" key="1">
    <source>
        <dbReference type="SAM" id="MobiDB-lite"/>
    </source>
</evidence>
<evidence type="ECO:0000313" key="3">
    <source>
        <dbReference type="Proteomes" id="UP000317722"/>
    </source>
</evidence>
<sequence>MSIVVASIPSGHVYVRHLSPSAGSGGDTVVRLPDPPSGASPDSPWWPPRMLTTDWIAEHAADFDLMHIHFGFDALSPDHLRDVAAALRRHAKPLVLTVHDLRNPHHDAAATHDSQLDVLMASADAIVTLTPGAASVIRTRWGRDAIVLPHPHVVPDEWLGRPRPERDGFVVGLHAKSLRANMDPLPLVDALTAALPDMPGARLRVDAHTDVMTAGFPRHDIEFADHLNDLANHHLIELRVHDFFSDDELWNYLHDLDVSVLPYQFGTHSGWLEACHDLGTWVAAPDCGFYAEQRPCLTYAATGPERASSLVEAVRTAHTRWLAGEVAPRADLADRHTERTSLARSHTELYAEVLERRLACTS</sequence>
<dbReference type="EMBL" id="RCZM01000007">
    <property type="protein sequence ID" value="TPG13291.1"/>
    <property type="molecule type" value="Genomic_DNA"/>
</dbReference>
<dbReference type="AlphaFoldDB" id="A0A502CNM3"/>